<proteinExistence type="inferred from homology"/>
<feature type="domain" description="PPIase FKBP-type" evidence="7">
    <location>
        <begin position="73"/>
        <end position="163"/>
    </location>
</feature>
<dbReference type="RefSeq" id="WP_133466941.1">
    <property type="nucleotide sequence ID" value="NZ_SNWI01000013.1"/>
</dbReference>
<keyword evidence="3 5" id="KW-0697">Rotamase</keyword>
<keyword evidence="4 5" id="KW-0413">Isomerase</keyword>
<organism evidence="8 9">
    <name type="scientific">Sunxiuqinia elliptica</name>
    <dbReference type="NCBI Taxonomy" id="655355"/>
    <lineage>
        <taxon>Bacteria</taxon>
        <taxon>Pseudomonadati</taxon>
        <taxon>Bacteroidota</taxon>
        <taxon>Bacteroidia</taxon>
        <taxon>Marinilabiliales</taxon>
        <taxon>Prolixibacteraceae</taxon>
        <taxon>Sunxiuqinia</taxon>
    </lineage>
</organism>
<dbReference type="Proteomes" id="UP000294848">
    <property type="component" value="Unassembled WGS sequence"/>
</dbReference>
<evidence type="ECO:0000256" key="4">
    <source>
        <dbReference type="ARBA" id="ARBA00023235"/>
    </source>
</evidence>
<dbReference type="AlphaFoldDB" id="A0A4R6GL19"/>
<dbReference type="PROSITE" id="PS50059">
    <property type="entry name" value="FKBP_PPIASE"/>
    <property type="match status" value="1"/>
</dbReference>
<gene>
    <name evidence="8" type="ORF">DET52_11354</name>
</gene>
<evidence type="ECO:0000256" key="6">
    <source>
        <dbReference type="RuleBase" id="RU003915"/>
    </source>
</evidence>
<dbReference type="PROSITE" id="PS51257">
    <property type="entry name" value="PROKAR_LIPOPROTEIN"/>
    <property type="match status" value="1"/>
</dbReference>
<dbReference type="EC" id="5.2.1.8" evidence="6"/>
<dbReference type="GO" id="GO:0003755">
    <property type="term" value="F:peptidyl-prolyl cis-trans isomerase activity"/>
    <property type="evidence" value="ECO:0007669"/>
    <property type="project" value="UniProtKB-UniRule"/>
</dbReference>
<reference evidence="8 9" key="1">
    <citation type="submission" date="2019-03" db="EMBL/GenBank/DDBJ databases">
        <title>Freshwater and sediment microbial communities from various areas in North America, analyzing microbe dynamics in response to fracking.</title>
        <authorList>
            <person name="Lamendella R."/>
        </authorList>
    </citation>
    <scope>NUCLEOTIDE SEQUENCE [LARGE SCALE GENOMIC DNA]</scope>
    <source>
        <strain evidence="8 9">114D</strain>
    </source>
</reference>
<accession>A0A4R6GL19</accession>
<dbReference type="Gene3D" id="3.10.50.40">
    <property type="match status" value="1"/>
</dbReference>
<evidence type="ECO:0000313" key="9">
    <source>
        <dbReference type="Proteomes" id="UP000294848"/>
    </source>
</evidence>
<sequence length="175" mass="19250">MKKTFFLIVSVVAVIAISVSCKDNGLDLEKLRAEEIQKLEEFIDKNDIQEEPTASGLYYIEREKGTGDTIKAGDRVKIFYTGMLIDSTVFDKSGTYEPFEFIVGQSLSSGGVIPGMSEGITHMRQGGKGTLIIPSELAYGASAQGGLPRFSTLIFDIEVYKHYKLSTGETEETEE</sequence>
<evidence type="ECO:0000259" key="7">
    <source>
        <dbReference type="PROSITE" id="PS50059"/>
    </source>
</evidence>
<evidence type="ECO:0000256" key="3">
    <source>
        <dbReference type="ARBA" id="ARBA00023110"/>
    </source>
</evidence>
<name>A0A4R6GL19_9BACT</name>
<protein>
    <recommendedName>
        <fullName evidence="6">Peptidyl-prolyl cis-trans isomerase</fullName>
        <ecNumber evidence="6">5.2.1.8</ecNumber>
    </recommendedName>
</protein>
<dbReference type="Pfam" id="PF00254">
    <property type="entry name" value="FKBP_C"/>
    <property type="match status" value="1"/>
</dbReference>
<evidence type="ECO:0000313" key="8">
    <source>
        <dbReference type="EMBL" id="TDN95831.1"/>
    </source>
</evidence>
<dbReference type="OrthoDB" id="9814548at2"/>
<dbReference type="PANTHER" id="PTHR43811:SF19">
    <property type="entry name" value="39 KDA FK506-BINDING NUCLEAR PROTEIN"/>
    <property type="match status" value="1"/>
</dbReference>
<evidence type="ECO:0000256" key="1">
    <source>
        <dbReference type="ARBA" id="ARBA00000971"/>
    </source>
</evidence>
<comment type="caution">
    <text evidence="8">The sequence shown here is derived from an EMBL/GenBank/DDBJ whole genome shotgun (WGS) entry which is preliminary data.</text>
</comment>
<comment type="similarity">
    <text evidence="2 6">Belongs to the FKBP-type PPIase family.</text>
</comment>
<dbReference type="EMBL" id="SNWI01000013">
    <property type="protein sequence ID" value="TDN95831.1"/>
    <property type="molecule type" value="Genomic_DNA"/>
</dbReference>
<dbReference type="SUPFAM" id="SSF54534">
    <property type="entry name" value="FKBP-like"/>
    <property type="match status" value="1"/>
</dbReference>
<evidence type="ECO:0000256" key="2">
    <source>
        <dbReference type="ARBA" id="ARBA00006577"/>
    </source>
</evidence>
<dbReference type="InterPro" id="IPR001179">
    <property type="entry name" value="PPIase_FKBP_dom"/>
</dbReference>
<dbReference type="PANTHER" id="PTHR43811">
    <property type="entry name" value="FKBP-TYPE PEPTIDYL-PROLYL CIS-TRANS ISOMERASE FKPA"/>
    <property type="match status" value="1"/>
</dbReference>
<dbReference type="InterPro" id="IPR046357">
    <property type="entry name" value="PPIase_dom_sf"/>
</dbReference>
<evidence type="ECO:0000256" key="5">
    <source>
        <dbReference type="PROSITE-ProRule" id="PRU00277"/>
    </source>
</evidence>
<comment type="catalytic activity">
    <reaction evidence="1 5 6">
        <text>[protein]-peptidylproline (omega=180) = [protein]-peptidylproline (omega=0)</text>
        <dbReference type="Rhea" id="RHEA:16237"/>
        <dbReference type="Rhea" id="RHEA-COMP:10747"/>
        <dbReference type="Rhea" id="RHEA-COMP:10748"/>
        <dbReference type="ChEBI" id="CHEBI:83833"/>
        <dbReference type="ChEBI" id="CHEBI:83834"/>
        <dbReference type="EC" id="5.2.1.8"/>
    </reaction>
</comment>